<gene>
    <name evidence="10" type="ORF">MB824_11480</name>
</gene>
<keyword evidence="4" id="KW-0547">Nucleotide-binding</keyword>
<keyword evidence="1" id="KW-0813">Transport</keyword>
<evidence type="ECO:0000313" key="11">
    <source>
        <dbReference type="Proteomes" id="UP001298424"/>
    </source>
</evidence>
<dbReference type="PROSITE" id="PS50893">
    <property type="entry name" value="ABC_TRANSPORTER_2"/>
    <property type="match status" value="1"/>
</dbReference>
<dbReference type="Pfam" id="PF00005">
    <property type="entry name" value="ABC_tran"/>
    <property type="match status" value="1"/>
</dbReference>
<dbReference type="PANTHER" id="PTHR42781:SF4">
    <property type="entry name" value="SPERMIDINE_PUTRESCINE IMPORT ATP-BINDING PROTEIN POTA"/>
    <property type="match status" value="1"/>
</dbReference>
<organism evidence="10 11">
    <name type="scientific">Kingella pumchi</name>
    <dbReference type="NCBI Taxonomy" id="2779506"/>
    <lineage>
        <taxon>Bacteria</taxon>
        <taxon>Pseudomonadati</taxon>
        <taxon>Pseudomonadota</taxon>
        <taxon>Betaproteobacteria</taxon>
        <taxon>Neisseriales</taxon>
        <taxon>Neisseriaceae</taxon>
        <taxon>Kingella</taxon>
    </lineage>
</organism>
<evidence type="ECO:0000256" key="5">
    <source>
        <dbReference type="ARBA" id="ARBA00022840"/>
    </source>
</evidence>
<dbReference type="InterPro" id="IPR015853">
    <property type="entry name" value="ABC_transpr_FbpC"/>
</dbReference>
<dbReference type="EMBL" id="JAKOOW010000078">
    <property type="protein sequence ID" value="MCG6505107.1"/>
    <property type="molecule type" value="Genomic_DNA"/>
</dbReference>
<evidence type="ECO:0000256" key="6">
    <source>
        <dbReference type="ARBA" id="ARBA00023004"/>
    </source>
</evidence>
<dbReference type="InterPro" id="IPR027417">
    <property type="entry name" value="P-loop_NTPase"/>
</dbReference>
<dbReference type="PROSITE" id="PS00211">
    <property type="entry name" value="ABC_TRANSPORTER_1"/>
    <property type="match status" value="1"/>
</dbReference>
<dbReference type="Gene3D" id="3.40.50.300">
    <property type="entry name" value="P-loop containing nucleotide triphosphate hydrolases"/>
    <property type="match status" value="1"/>
</dbReference>
<dbReference type="PANTHER" id="PTHR42781">
    <property type="entry name" value="SPERMIDINE/PUTRESCINE IMPORT ATP-BINDING PROTEIN POTA"/>
    <property type="match status" value="1"/>
</dbReference>
<dbReference type="SMART" id="SM00382">
    <property type="entry name" value="AAA"/>
    <property type="match status" value="1"/>
</dbReference>
<proteinExistence type="predicted"/>
<evidence type="ECO:0000256" key="8">
    <source>
        <dbReference type="ARBA" id="ARBA00023136"/>
    </source>
</evidence>
<comment type="caution">
    <text evidence="10">The sequence shown here is derived from an EMBL/GenBank/DDBJ whole genome shotgun (WGS) entry which is preliminary data.</text>
</comment>
<reference evidence="10 11" key="1">
    <citation type="submission" date="2022-02" db="EMBL/GenBank/DDBJ databases">
        <title>Genome sequence data of Kingella unionensis sp. nov. strain CICC 24913 (CCUG 75125).</title>
        <authorList>
            <person name="Xiao M."/>
        </authorList>
    </citation>
    <scope>NUCLEOTIDE SEQUENCE [LARGE SCALE GENOMIC DNA]</scope>
    <source>
        <strain evidence="10 11">CICC 24913</strain>
    </source>
</reference>
<dbReference type="InterPro" id="IPR003593">
    <property type="entry name" value="AAA+_ATPase"/>
</dbReference>
<dbReference type="CDD" id="cd03259">
    <property type="entry name" value="ABC_Carb_Solutes_like"/>
    <property type="match status" value="1"/>
</dbReference>
<keyword evidence="11" id="KW-1185">Reference proteome</keyword>
<dbReference type="InterPro" id="IPR003439">
    <property type="entry name" value="ABC_transporter-like_ATP-bd"/>
</dbReference>
<name>A0ABS9NQN5_9NEIS</name>
<protein>
    <submittedName>
        <fullName evidence="10">ABC transporter ATP-binding protein</fullName>
    </submittedName>
</protein>
<keyword evidence="8" id="KW-0472">Membrane</keyword>
<dbReference type="InterPro" id="IPR017871">
    <property type="entry name" value="ABC_transporter-like_CS"/>
</dbReference>
<dbReference type="Proteomes" id="UP001298424">
    <property type="component" value="Unassembled WGS sequence"/>
</dbReference>
<evidence type="ECO:0000256" key="3">
    <source>
        <dbReference type="ARBA" id="ARBA00022496"/>
    </source>
</evidence>
<keyword evidence="3" id="KW-0410">Iron transport</keyword>
<evidence type="ECO:0000256" key="2">
    <source>
        <dbReference type="ARBA" id="ARBA00022475"/>
    </source>
</evidence>
<accession>A0ABS9NQN5</accession>
<keyword evidence="2" id="KW-1003">Cell membrane</keyword>
<evidence type="ECO:0000313" key="10">
    <source>
        <dbReference type="EMBL" id="MCG6505107.1"/>
    </source>
</evidence>
<keyword evidence="6" id="KW-0408">Iron</keyword>
<dbReference type="RefSeq" id="WP_238748674.1">
    <property type="nucleotide sequence ID" value="NZ_JAKOOW010000078.1"/>
</dbReference>
<keyword evidence="5 10" id="KW-0067">ATP-binding</keyword>
<evidence type="ECO:0000259" key="9">
    <source>
        <dbReference type="PROSITE" id="PS50893"/>
    </source>
</evidence>
<dbReference type="InterPro" id="IPR050093">
    <property type="entry name" value="ABC_SmlMolc_Importer"/>
</dbReference>
<evidence type="ECO:0000256" key="7">
    <source>
        <dbReference type="ARBA" id="ARBA00023065"/>
    </source>
</evidence>
<keyword evidence="7" id="KW-0406">Ion transport</keyword>
<sequence>MLELKNICKRFPAKTVARDISLTVENGRILAVLGASGSGKSTLLNMIAGLTEPDSGDILLAGRRLNGLPPQRRGCAMMFQDFALLPHLNVWQNAAFGLRLRGTPKAEARRRTEAVLEQLGMAALAERRVTALSGGEQQRVALARALLAEPQVMLLDEPFSSLDTVLRSQLQAQVREQVVRCAVPAVLLSHDPAEACLTADAIALLANGRIIQHGTPQQILARPASAAAARLLGCLNVSETRYVPPDAIRLGGEGESCRIAGIFRQPERWRVELDHPQLGRLTTFCEQAERPDWDWHCKAAVDYARIVGFNGQAA</sequence>
<feature type="domain" description="ABC transporter" evidence="9">
    <location>
        <begin position="2"/>
        <end position="232"/>
    </location>
</feature>
<evidence type="ECO:0000256" key="1">
    <source>
        <dbReference type="ARBA" id="ARBA00022448"/>
    </source>
</evidence>
<dbReference type="GO" id="GO:0005524">
    <property type="term" value="F:ATP binding"/>
    <property type="evidence" value="ECO:0007669"/>
    <property type="project" value="UniProtKB-KW"/>
</dbReference>
<evidence type="ECO:0000256" key="4">
    <source>
        <dbReference type="ARBA" id="ARBA00022741"/>
    </source>
</evidence>
<dbReference type="SUPFAM" id="SSF52540">
    <property type="entry name" value="P-loop containing nucleoside triphosphate hydrolases"/>
    <property type="match status" value="1"/>
</dbReference>